<evidence type="ECO:0000259" key="3">
    <source>
        <dbReference type="PROSITE" id="PS50801"/>
    </source>
</evidence>
<comment type="similarity">
    <text evidence="1 2">Belongs to the anti-sigma-factor antagonist family.</text>
</comment>
<dbReference type="RefSeq" id="WP_407991902.1">
    <property type="nucleotide sequence ID" value="NZ_AP035881.2"/>
</dbReference>
<feature type="domain" description="STAS" evidence="3">
    <location>
        <begin position="11"/>
        <end position="102"/>
    </location>
</feature>
<dbReference type="InterPro" id="IPR003658">
    <property type="entry name" value="Anti-sigma_ant"/>
</dbReference>
<dbReference type="NCBIfam" id="TIGR00377">
    <property type="entry name" value="ant_ant_sig"/>
    <property type="match status" value="1"/>
</dbReference>
<dbReference type="GO" id="GO:0043856">
    <property type="term" value="F:anti-sigma factor antagonist activity"/>
    <property type="evidence" value="ECO:0007669"/>
    <property type="project" value="InterPro"/>
</dbReference>
<evidence type="ECO:0000313" key="4">
    <source>
        <dbReference type="EMBL" id="BFP49842.1"/>
    </source>
</evidence>
<accession>A0AB33K2Q1</accession>
<proteinExistence type="inferred from homology"/>
<dbReference type="InterPro" id="IPR002645">
    <property type="entry name" value="STAS_dom"/>
</dbReference>
<evidence type="ECO:0000256" key="1">
    <source>
        <dbReference type="ARBA" id="ARBA00009013"/>
    </source>
</evidence>
<dbReference type="InterPro" id="IPR036513">
    <property type="entry name" value="STAS_dom_sf"/>
</dbReference>
<dbReference type="PANTHER" id="PTHR33495:SF2">
    <property type="entry name" value="ANTI-SIGMA FACTOR ANTAGONIST TM_1081-RELATED"/>
    <property type="match status" value="1"/>
</dbReference>
<dbReference type="Gene3D" id="3.30.750.24">
    <property type="entry name" value="STAS domain"/>
    <property type="match status" value="1"/>
</dbReference>
<dbReference type="AlphaFoldDB" id="A0AB33K2Q1"/>
<name>A0AB33K2Q1_9ACTN</name>
<evidence type="ECO:0000256" key="2">
    <source>
        <dbReference type="RuleBase" id="RU003749"/>
    </source>
</evidence>
<dbReference type="PROSITE" id="PS50801">
    <property type="entry name" value="STAS"/>
    <property type="match status" value="1"/>
</dbReference>
<dbReference type="InterPro" id="IPR058548">
    <property type="entry name" value="MlaB-like_STAS"/>
</dbReference>
<dbReference type="PANTHER" id="PTHR33495">
    <property type="entry name" value="ANTI-SIGMA FACTOR ANTAGONIST TM_1081-RELATED-RELATED"/>
    <property type="match status" value="1"/>
</dbReference>
<dbReference type="SUPFAM" id="SSF52091">
    <property type="entry name" value="SpoIIaa-like"/>
    <property type="match status" value="1"/>
</dbReference>
<sequence>MAEQPAPSAQLTVAVTVHATVAHLHLSGELDLDTVPELDAAVRAALLGHPRIMIIEVTTLSFCDCAGLGALLRARRRVSDTDGIFHLESPSPQLLRLATLTGTTAALGLVAPVPPQRLEPHIGARAVGAGR</sequence>
<dbReference type="EMBL" id="AP035881">
    <property type="protein sequence ID" value="BFP49842.1"/>
    <property type="molecule type" value="Genomic_DNA"/>
</dbReference>
<organism evidence="4">
    <name type="scientific">Kitasatospora sp. CMC57</name>
    <dbReference type="NCBI Taxonomy" id="3231513"/>
    <lineage>
        <taxon>Bacteria</taxon>
        <taxon>Bacillati</taxon>
        <taxon>Actinomycetota</taxon>
        <taxon>Actinomycetes</taxon>
        <taxon>Kitasatosporales</taxon>
        <taxon>Streptomycetaceae</taxon>
        <taxon>Kitasatospora</taxon>
    </lineage>
</organism>
<dbReference type="CDD" id="cd07043">
    <property type="entry name" value="STAS_anti-anti-sigma_factors"/>
    <property type="match status" value="1"/>
</dbReference>
<protein>
    <recommendedName>
        <fullName evidence="2">Anti-sigma factor antagonist</fullName>
    </recommendedName>
</protein>
<gene>
    <name evidence="4" type="ORF">KCMC57_62100</name>
</gene>
<dbReference type="Pfam" id="PF13466">
    <property type="entry name" value="STAS_2"/>
    <property type="match status" value="1"/>
</dbReference>
<reference evidence="4" key="1">
    <citation type="submission" date="2024-07" db="EMBL/GenBank/DDBJ databases">
        <title>Complete genome sequences of cellulolytic bacteria, Kitasatospora sp. CMC57 and Streptomyces sp. CMC78, isolated from Japanese agricultural soil.</title>
        <authorList>
            <person name="Hashimoto T."/>
            <person name="Ito M."/>
            <person name="Iwamoto M."/>
            <person name="Fukahori D."/>
            <person name="Shoda T."/>
            <person name="Sakoda M."/>
            <person name="Morohoshi T."/>
            <person name="Mitsuboshi M."/>
            <person name="Nishizawa T."/>
        </authorList>
    </citation>
    <scope>NUCLEOTIDE SEQUENCE</scope>
    <source>
        <strain evidence="4">CMC57</strain>
    </source>
</reference>